<keyword evidence="3" id="KW-1185">Reference proteome</keyword>
<accession>A0ABT8CRG4</accession>
<dbReference type="EMBL" id="JAUFQU010000001">
    <property type="protein sequence ID" value="MDN3706769.1"/>
    <property type="molecule type" value="Genomic_DNA"/>
</dbReference>
<gene>
    <name evidence="2" type="ORF">QW060_06440</name>
</gene>
<dbReference type="PANTHER" id="PTHR43760:SF1">
    <property type="entry name" value="ENDORIBONUCLEASE L-PSP_CHORISMATE MUTASE-LIKE DOMAIN-CONTAINING PROTEIN"/>
    <property type="match status" value="1"/>
</dbReference>
<comment type="caution">
    <text evidence="2">The sequence shown here is derived from an EMBL/GenBank/DDBJ whole genome shotgun (WGS) entry which is preliminary data.</text>
</comment>
<sequence>MKKTIILTIAILLTSLQLLSQNKARILVLIHSESGGTYKLAKELVKGIEEEGKATAVIKQVKPTLNPLMKDVPVAVIDELADYDGIAFGSPVYFGNMSGSMRSFLDGSIDLYTHKKLAGKPATVFMSAGSGDAHEAAILSFWNTLAVHGMIIVPAGTASIDRDIAQGNTVFGATSLQAMPGSERPSDGEKKFAILQGKSFAHIVVALHNKSTASVEMSATSSTQNKTVANRLKESGIILPDVPAPAGNYTPFTRSGNLIYINQVALKEGKILYPGTIGKDITEQQAKDATYQTMLNIIAVLKEATNGDLEKVKQCVQLTGMFNTEQGYTKHADLMNVASDLNVLIFGDKGKHTRATLGASSLPLNSSVEIQAVFEIE</sequence>
<dbReference type="Gene3D" id="3.30.1330.40">
    <property type="entry name" value="RutC-like"/>
    <property type="match status" value="1"/>
</dbReference>
<dbReference type="SUPFAM" id="SSF52218">
    <property type="entry name" value="Flavoproteins"/>
    <property type="match status" value="1"/>
</dbReference>
<dbReference type="Gene3D" id="3.40.50.360">
    <property type="match status" value="1"/>
</dbReference>
<dbReference type="Proteomes" id="UP001242368">
    <property type="component" value="Unassembled WGS sequence"/>
</dbReference>
<evidence type="ECO:0000313" key="2">
    <source>
        <dbReference type="EMBL" id="MDN3706769.1"/>
    </source>
</evidence>
<organism evidence="2 3">
    <name type="scientific">Paenimyroides ceti</name>
    <dbReference type="NCBI Taxonomy" id="395087"/>
    <lineage>
        <taxon>Bacteria</taxon>
        <taxon>Pseudomonadati</taxon>
        <taxon>Bacteroidota</taxon>
        <taxon>Flavobacteriia</taxon>
        <taxon>Flavobacteriales</taxon>
        <taxon>Flavobacteriaceae</taxon>
        <taxon>Paenimyroides</taxon>
    </lineage>
</organism>
<evidence type="ECO:0000259" key="1">
    <source>
        <dbReference type="PROSITE" id="PS50902"/>
    </source>
</evidence>
<name>A0ABT8CRG4_9FLAO</name>
<proteinExistence type="predicted"/>
<dbReference type="CDD" id="cd02199">
    <property type="entry name" value="YjgF_YER057c_UK114_like_1"/>
    <property type="match status" value="1"/>
</dbReference>
<evidence type="ECO:0000313" key="3">
    <source>
        <dbReference type="Proteomes" id="UP001242368"/>
    </source>
</evidence>
<dbReference type="InterPro" id="IPR005025">
    <property type="entry name" value="FMN_Rdtase-like_dom"/>
</dbReference>
<dbReference type="RefSeq" id="WP_290362822.1">
    <property type="nucleotide sequence ID" value="NZ_JAUFQU010000001.1"/>
</dbReference>
<dbReference type="Pfam" id="PF03358">
    <property type="entry name" value="FMN_red"/>
    <property type="match status" value="1"/>
</dbReference>
<dbReference type="InterPro" id="IPR029039">
    <property type="entry name" value="Flavoprotein-like_sf"/>
</dbReference>
<dbReference type="InterPro" id="IPR008254">
    <property type="entry name" value="Flavodoxin/NO_synth"/>
</dbReference>
<dbReference type="PROSITE" id="PS50902">
    <property type="entry name" value="FLAVODOXIN_LIKE"/>
    <property type="match status" value="1"/>
</dbReference>
<dbReference type="Pfam" id="PF14588">
    <property type="entry name" value="YjgF_endoribonc"/>
    <property type="match status" value="1"/>
</dbReference>
<dbReference type="PANTHER" id="PTHR43760">
    <property type="entry name" value="ENDORIBONUCLEASE-RELATED"/>
    <property type="match status" value="1"/>
</dbReference>
<protein>
    <submittedName>
        <fullName evidence="2">Atu1372/SO_1960 family protein</fullName>
    </submittedName>
</protein>
<reference evidence="3" key="1">
    <citation type="journal article" date="2019" name="Int. J. Syst. Evol. Microbiol.">
        <title>The Global Catalogue of Microorganisms (GCM) 10K type strain sequencing project: providing services to taxonomists for standard genome sequencing and annotation.</title>
        <authorList>
            <consortium name="The Broad Institute Genomics Platform"/>
            <consortium name="The Broad Institute Genome Sequencing Center for Infectious Disease"/>
            <person name="Wu L."/>
            <person name="Ma J."/>
        </authorList>
    </citation>
    <scope>NUCLEOTIDE SEQUENCE [LARGE SCALE GENOMIC DNA]</scope>
    <source>
        <strain evidence="3">CECT 7184</strain>
    </source>
</reference>
<feature type="domain" description="Flavodoxin-like" evidence="1">
    <location>
        <begin position="26"/>
        <end position="200"/>
    </location>
</feature>
<dbReference type="InterPro" id="IPR035959">
    <property type="entry name" value="RutC-like_sf"/>
</dbReference>
<dbReference type="SUPFAM" id="SSF55298">
    <property type="entry name" value="YjgF-like"/>
    <property type="match status" value="1"/>
</dbReference>
<dbReference type="InterPro" id="IPR013813">
    <property type="entry name" value="Endoribo_LPSP/chorism_mut-like"/>
</dbReference>